<name>A0A6I6DE19_9FIRM</name>
<accession>A0A6I6DE19</accession>
<evidence type="ECO:0000313" key="2">
    <source>
        <dbReference type="Proteomes" id="UP000426444"/>
    </source>
</evidence>
<reference evidence="2" key="1">
    <citation type="journal article" date="2019" name="Microbiology">
        <title>Complete Genome Sequence of an Uncultured Bacterium of the Candidate Phylum Bipolaricaulota.</title>
        <authorList>
            <person name="Kadnikov V.V."/>
            <person name="Mardanov A.V."/>
            <person name="Beletsky A.V."/>
            <person name="Frank Y.A."/>
            <person name="Karnachuk O.V."/>
            <person name="Ravin N.V."/>
        </authorList>
    </citation>
    <scope>NUCLEOTIDE SEQUENCE [LARGE SCALE GENOMIC DNA]</scope>
</reference>
<dbReference type="Proteomes" id="UP000426444">
    <property type="component" value="Chromosome"/>
</dbReference>
<evidence type="ECO:0000313" key="1">
    <source>
        <dbReference type="EMBL" id="QGT98771.1"/>
    </source>
</evidence>
<gene>
    <name evidence="1" type="ORF">SYNTR_0178</name>
</gene>
<dbReference type="OrthoDB" id="9799090at2"/>
<keyword evidence="2" id="KW-1185">Reference proteome</keyword>
<dbReference type="EMBL" id="CP046457">
    <property type="protein sequence ID" value="QGT98771.1"/>
    <property type="molecule type" value="Genomic_DNA"/>
</dbReference>
<organism evidence="1 2">
    <name type="scientific">Candidatus Syntrophocurvum alkaliphilum</name>
    <dbReference type="NCBI Taxonomy" id="2293317"/>
    <lineage>
        <taxon>Bacteria</taxon>
        <taxon>Bacillati</taxon>
        <taxon>Bacillota</taxon>
        <taxon>Clostridia</taxon>
        <taxon>Eubacteriales</taxon>
        <taxon>Syntrophomonadaceae</taxon>
        <taxon>Candidatus Syntrophocurvum</taxon>
    </lineage>
</organism>
<sequence length="131" mass="15645">MRREIKGSNIPVDINVENLKDLKDFLHANRPHLQRFLENPNLFEHDSFSLMLRSLYHLVEELGYRVNLEQLPESDIKHLENDIKRAYISVLFVWLNYLEHLNQNFDYMFSLAIRTNPFVSDISVVITDEDR</sequence>
<proteinExistence type="predicted"/>
<dbReference type="KEGG" id="salq:SYNTR_0178"/>
<dbReference type="AlphaFoldDB" id="A0A6I6DE19"/>
<dbReference type="RefSeq" id="WP_156202732.1">
    <property type="nucleotide sequence ID" value="NZ_CP046457.1"/>
</dbReference>
<protein>
    <submittedName>
        <fullName evidence="1">Uncharacterized protein</fullName>
    </submittedName>
</protein>